<comment type="caution">
    <text evidence="2">The sequence shown here is derived from an EMBL/GenBank/DDBJ whole genome shotgun (WGS) entry which is preliminary data.</text>
</comment>
<organism evidence="2 3">
    <name type="scientific">Streptomyces kebangsaanensis</name>
    <dbReference type="NCBI Taxonomy" id="864058"/>
    <lineage>
        <taxon>Bacteria</taxon>
        <taxon>Bacillati</taxon>
        <taxon>Actinomycetota</taxon>
        <taxon>Actinomycetes</taxon>
        <taxon>Kitasatosporales</taxon>
        <taxon>Streptomycetaceae</taxon>
        <taxon>Streptomyces</taxon>
    </lineage>
</organism>
<protein>
    <recommendedName>
        <fullName evidence="4">DUF3592 domain-containing protein</fullName>
    </recommendedName>
</protein>
<evidence type="ECO:0000256" key="1">
    <source>
        <dbReference type="SAM" id="Phobius"/>
    </source>
</evidence>
<sequence length="195" mass="21491">MSGGKREGCVRKRLWRWRGNPLRRREDVVEAWIVLVMWVVAVVGGAVAGTVVARVIDQDFARQRADRHPVRAVLLTGTPPTTPAGGDGYRSAAEVRWTAPDGTVRTGRTLVDDGLRSGATVTVWQDGRNVLVPRPADPAEARVEAVLSGAAAALALTGLSYVTTTAARWRLDRRRYDQWAAEWELIGPRWNQRTS</sequence>
<keyword evidence="3" id="KW-1185">Reference proteome</keyword>
<name>A0ABW6L097_9ACTN</name>
<evidence type="ECO:0000313" key="2">
    <source>
        <dbReference type="EMBL" id="MFE9172077.1"/>
    </source>
</evidence>
<dbReference type="EMBL" id="JBIAFJ010000020">
    <property type="protein sequence ID" value="MFE9172077.1"/>
    <property type="molecule type" value="Genomic_DNA"/>
</dbReference>
<dbReference type="PANTHER" id="PTHR42305">
    <property type="entry name" value="MEMBRANE PROTEIN RV1733C-RELATED"/>
    <property type="match status" value="1"/>
</dbReference>
<gene>
    <name evidence="2" type="ORF">ACFYNZ_21785</name>
</gene>
<keyword evidence="1" id="KW-0472">Membrane</keyword>
<proteinExistence type="predicted"/>
<dbReference type="InterPro" id="IPR039708">
    <property type="entry name" value="MT1774/Rv1733c-like"/>
</dbReference>
<dbReference type="Proteomes" id="UP001601197">
    <property type="component" value="Unassembled WGS sequence"/>
</dbReference>
<evidence type="ECO:0000313" key="3">
    <source>
        <dbReference type="Proteomes" id="UP001601197"/>
    </source>
</evidence>
<keyword evidence="1" id="KW-1133">Transmembrane helix</keyword>
<feature type="transmembrane region" description="Helical" evidence="1">
    <location>
        <begin position="31"/>
        <end position="56"/>
    </location>
</feature>
<dbReference type="PANTHER" id="PTHR42305:SF1">
    <property type="entry name" value="MEMBRANE PROTEIN RV1733C-RELATED"/>
    <property type="match status" value="1"/>
</dbReference>
<dbReference type="RefSeq" id="WP_388349418.1">
    <property type="nucleotide sequence ID" value="NZ_JBIAFJ010000020.1"/>
</dbReference>
<keyword evidence="1" id="KW-0812">Transmembrane</keyword>
<reference evidence="2 3" key="1">
    <citation type="submission" date="2024-10" db="EMBL/GenBank/DDBJ databases">
        <title>The Natural Products Discovery Center: Release of the First 8490 Sequenced Strains for Exploring Actinobacteria Biosynthetic Diversity.</title>
        <authorList>
            <person name="Kalkreuter E."/>
            <person name="Kautsar S.A."/>
            <person name="Yang D."/>
            <person name="Bader C.D."/>
            <person name="Teijaro C.N."/>
            <person name="Fluegel L."/>
            <person name="Davis C.M."/>
            <person name="Simpson J.R."/>
            <person name="Lauterbach L."/>
            <person name="Steele A.D."/>
            <person name="Gui C."/>
            <person name="Meng S."/>
            <person name="Li G."/>
            <person name="Viehrig K."/>
            <person name="Ye F."/>
            <person name="Su P."/>
            <person name="Kiefer A.F."/>
            <person name="Nichols A."/>
            <person name="Cepeda A.J."/>
            <person name="Yan W."/>
            <person name="Fan B."/>
            <person name="Jiang Y."/>
            <person name="Adhikari A."/>
            <person name="Zheng C.-J."/>
            <person name="Schuster L."/>
            <person name="Cowan T.M."/>
            <person name="Smanski M.J."/>
            <person name="Chevrette M.G."/>
            <person name="De Carvalho L.P.S."/>
            <person name="Shen B."/>
        </authorList>
    </citation>
    <scope>NUCLEOTIDE SEQUENCE [LARGE SCALE GENOMIC DNA]</scope>
    <source>
        <strain evidence="2 3">NPDC007147</strain>
    </source>
</reference>
<accession>A0ABW6L097</accession>
<evidence type="ECO:0008006" key="4">
    <source>
        <dbReference type="Google" id="ProtNLM"/>
    </source>
</evidence>